<gene>
    <name evidence="1" type="ORF">ACFO0R_19555</name>
</gene>
<comment type="caution">
    <text evidence="1">The sequence shown here is derived from an EMBL/GenBank/DDBJ whole genome shotgun (WGS) entry which is preliminary data.</text>
</comment>
<dbReference type="RefSeq" id="WP_231463035.1">
    <property type="nucleotide sequence ID" value="NZ_JAJOHW010000089.1"/>
</dbReference>
<keyword evidence="2" id="KW-1185">Reference proteome</keyword>
<name>A0ABV8ZVV0_9NEIS</name>
<evidence type="ECO:0000313" key="1">
    <source>
        <dbReference type="EMBL" id="MFC4491813.1"/>
    </source>
</evidence>
<accession>A0ABV8ZVV0</accession>
<dbReference type="Proteomes" id="UP001595999">
    <property type="component" value="Unassembled WGS sequence"/>
</dbReference>
<evidence type="ECO:0000313" key="2">
    <source>
        <dbReference type="Proteomes" id="UP001595999"/>
    </source>
</evidence>
<sequence>MKPEFSPLPLPRFQSMSKAEIITHFEYYGFRDALGHPLANCEDFLALLDELMAGLVEP</sequence>
<proteinExistence type="predicted"/>
<dbReference type="EMBL" id="JBHSEK010000017">
    <property type="protein sequence ID" value="MFC4491813.1"/>
    <property type="molecule type" value="Genomic_DNA"/>
</dbReference>
<organism evidence="1 2">
    <name type="scientific">Chromobacterium aquaticum</name>
    <dbReference type="NCBI Taxonomy" id="467180"/>
    <lineage>
        <taxon>Bacteria</taxon>
        <taxon>Pseudomonadati</taxon>
        <taxon>Pseudomonadota</taxon>
        <taxon>Betaproteobacteria</taxon>
        <taxon>Neisseriales</taxon>
        <taxon>Chromobacteriaceae</taxon>
        <taxon>Chromobacterium</taxon>
    </lineage>
</organism>
<reference evidence="2" key="1">
    <citation type="journal article" date="2019" name="Int. J. Syst. Evol. Microbiol.">
        <title>The Global Catalogue of Microorganisms (GCM) 10K type strain sequencing project: providing services to taxonomists for standard genome sequencing and annotation.</title>
        <authorList>
            <consortium name="The Broad Institute Genomics Platform"/>
            <consortium name="The Broad Institute Genome Sequencing Center for Infectious Disease"/>
            <person name="Wu L."/>
            <person name="Ma J."/>
        </authorList>
    </citation>
    <scope>NUCLEOTIDE SEQUENCE [LARGE SCALE GENOMIC DNA]</scope>
    <source>
        <strain evidence="2">CGMCC 4.7608</strain>
    </source>
</reference>
<protein>
    <submittedName>
        <fullName evidence="1">Uncharacterized protein</fullName>
    </submittedName>
</protein>